<dbReference type="GO" id="GO:0006508">
    <property type="term" value="P:proteolysis"/>
    <property type="evidence" value="ECO:0007669"/>
    <property type="project" value="UniProtKB-KW"/>
</dbReference>
<name>A0A3B4GS66_9CICH</name>
<sequence length="638" mass="71385">MEPRTVLNEKFFIVTRGKSRKGFCRGCIGRIESETKRGEFVGLLYGGNSNPGTPKNGGLVKIEDMYPLTRHQAQLLLFISSASRRLELLCNPQLFSAICELSQDDLVVVKHKNGHLPGLVKNLMQIGRKDNKDDLYMLAFEVEFVVSLNRKAVTRNSCIANIGSCAQPATENRTEQSLIQNQSLSSVPLEVGSMVEVVSNSGITVYGVIRWLGVPGGKTGEWAGIELDYDVKGCSDGMYGGQRFFTCKEKRALFVPITKCSPDGRFLSASTGKEILKSTDTTPVPPYEDTDEDVPPIPESEAPFLLNTLTIIPLQQTPICLALSKLIVSRGDHLLSHKSVMNFRTLLGCDTFRTEEKDPEEFITVLFQKVLCTEPLLKLRSKQETSQGAYTFQIFLEKEQMGQIPTVQQLMDTSCLSGDLKFETMPSCLIVQMPRFGNKYKMFSHIIPSLKLDITDLLYNSPRECFVCGRLAEYECLQCLPDRKLQPGRIKQYCTTCNAQIHNHPSRQGHSPSALAVPVEVPTDTPVPRHTMELFAVLCIQTSHYVSFVKYGSDAHSWIFFDSMADRCDDQSGYNIPEVRACPELGDFLSQPEEELSQANPSQAPELVRRLLCDSYMFLYQSSTTCFESQTVRSLKCV</sequence>
<evidence type="ECO:0000256" key="2">
    <source>
        <dbReference type="ARBA" id="ARBA00004300"/>
    </source>
</evidence>
<dbReference type="InterPro" id="IPR000938">
    <property type="entry name" value="CAP-Gly_domain"/>
</dbReference>
<proteinExistence type="inferred from homology"/>
<evidence type="ECO:0000256" key="4">
    <source>
        <dbReference type="ARBA" id="ARBA00009085"/>
    </source>
</evidence>
<dbReference type="STRING" id="303518.ENSPNYP00000024994"/>
<dbReference type="SUPFAM" id="SSF74924">
    <property type="entry name" value="Cap-Gly domain"/>
    <property type="match status" value="1"/>
</dbReference>
<keyword evidence="11" id="KW-0788">Thiol protease</keyword>
<protein>
    <recommendedName>
        <fullName evidence="5">ubiquitinyl hydrolase 1</fullName>
        <ecNumber evidence="5">3.4.19.12</ecNumber>
    </recommendedName>
</protein>
<evidence type="ECO:0000256" key="9">
    <source>
        <dbReference type="ARBA" id="ARBA00022786"/>
    </source>
</evidence>
<dbReference type="PROSITE" id="PS50245">
    <property type="entry name" value="CAP_GLY_2"/>
    <property type="match status" value="1"/>
</dbReference>
<dbReference type="InterPro" id="IPR038765">
    <property type="entry name" value="Papain-like_cys_pep_sf"/>
</dbReference>
<comment type="subcellular location">
    <subcellularLocation>
        <location evidence="2">Cytoplasm</location>
        <location evidence="2">Cytoskeleton</location>
        <location evidence="2">Microtubule organizing center</location>
        <location evidence="2">Centrosome</location>
    </subcellularLocation>
    <subcellularLocation>
        <location evidence="3">Cytoplasm</location>
        <location evidence="3">Perinuclear region</location>
    </subcellularLocation>
</comment>
<organism evidence="14">
    <name type="scientific">Pundamilia nyererei</name>
    <dbReference type="NCBI Taxonomy" id="303518"/>
    <lineage>
        <taxon>Eukaryota</taxon>
        <taxon>Metazoa</taxon>
        <taxon>Chordata</taxon>
        <taxon>Craniata</taxon>
        <taxon>Vertebrata</taxon>
        <taxon>Euteleostomi</taxon>
        <taxon>Actinopterygii</taxon>
        <taxon>Neopterygii</taxon>
        <taxon>Teleostei</taxon>
        <taxon>Neoteleostei</taxon>
        <taxon>Acanthomorphata</taxon>
        <taxon>Ovalentaria</taxon>
        <taxon>Cichlomorphae</taxon>
        <taxon>Cichliformes</taxon>
        <taxon>Cichlidae</taxon>
        <taxon>African cichlids</taxon>
        <taxon>Pseudocrenilabrinae</taxon>
        <taxon>Haplochromini</taxon>
        <taxon>Pundamilia</taxon>
    </lineage>
</organism>
<dbReference type="GeneTree" id="ENSGT00390000018123"/>
<comment type="similarity">
    <text evidence="4">Belongs to the peptidase C19 family.</text>
</comment>
<dbReference type="Ensembl" id="ENSPNYT00000025606.1">
    <property type="protein sequence ID" value="ENSPNYP00000024994.1"/>
    <property type="gene ID" value="ENSPNYG00000018819.1"/>
</dbReference>
<evidence type="ECO:0000256" key="7">
    <source>
        <dbReference type="ARBA" id="ARBA00022670"/>
    </source>
</evidence>
<dbReference type="Gene3D" id="3.90.70.10">
    <property type="entry name" value="Cysteine proteinases"/>
    <property type="match status" value="1"/>
</dbReference>
<dbReference type="GO" id="GO:1904888">
    <property type="term" value="P:cranial skeletal system development"/>
    <property type="evidence" value="ECO:0007669"/>
    <property type="project" value="Ensembl"/>
</dbReference>
<dbReference type="Gene3D" id="2.30.30.190">
    <property type="entry name" value="CAP Gly-rich-like domain"/>
    <property type="match status" value="1"/>
</dbReference>
<evidence type="ECO:0000256" key="3">
    <source>
        <dbReference type="ARBA" id="ARBA00004556"/>
    </source>
</evidence>
<keyword evidence="8" id="KW-0479">Metal-binding</keyword>
<evidence type="ECO:0000256" key="11">
    <source>
        <dbReference type="ARBA" id="ARBA00022807"/>
    </source>
</evidence>
<evidence type="ECO:0000256" key="10">
    <source>
        <dbReference type="ARBA" id="ARBA00022801"/>
    </source>
</evidence>
<keyword evidence="9" id="KW-0833">Ubl conjugation pathway</keyword>
<evidence type="ECO:0000259" key="13">
    <source>
        <dbReference type="PROSITE" id="PS50245"/>
    </source>
</evidence>
<dbReference type="SMART" id="SM01052">
    <property type="entry name" value="CAP_GLY"/>
    <property type="match status" value="1"/>
</dbReference>
<keyword evidence="12" id="KW-0862">Zinc</keyword>
<evidence type="ECO:0000313" key="14">
    <source>
        <dbReference type="Ensembl" id="ENSPNYP00000024994.1"/>
    </source>
</evidence>
<dbReference type="GO" id="GO:0004843">
    <property type="term" value="F:cysteine-type deubiquitinase activity"/>
    <property type="evidence" value="ECO:0007669"/>
    <property type="project" value="UniProtKB-EC"/>
</dbReference>
<evidence type="ECO:0000256" key="12">
    <source>
        <dbReference type="ARBA" id="ARBA00022833"/>
    </source>
</evidence>
<evidence type="ECO:0000256" key="1">
    <source>
        <dbReference type="ARBA" id="ARBA00000707"/>
    </source>
</evidence>
<keyword evidence="7" id="KW-0645">Protease</keyword>
<dbReference type="SUPFAM" id="SSF54001">
    <property type="entry name" value="Cysteine proteinases"/>
    <property type="match status" value="1"/>
</dbReference>
<evidence type="ECO:0000256" key="6">
    <source>
        <dbReference type="ARBA" id="ARBA00022490"/>
    </source>
</evidence>
<reference evidence="14" key="1">
    <citation type="submission" date="2023-09" db="UniProtKB">
        <authorList>
            <consortium name="Ensembl"/>
        </authorList>
    </citation>
    <scope>IDENTIFICATION</scope>
</reference>
<feature type="domain" description="CAP-Gly" evidence="13">
    <location>
        <begin position="213"/>
        <end position="256"/>
    </location>
</feature>
<keyword evidence="10" id="KW-0378">Hydrolase</keyword>
<dbReference type="GO" id="GO:0046872">
    <property type="term" value="F:metal ion binding"/>
    <property type="evidence" value="ECO:0007669"/>
    <property type="project" value="UniProtKB-KW"/>
</dbReference>
<accession>A0A3B4GS66</accession>
<dbReference type="FunFam" id="2.30.30.190:FF:000007">
    <property type="entry name" value="Putative ubiquitin carboxyl-terminal hydrolase CYLD"/>
    <property type="match status" value="1"/>
</dbReference>
<evidence type="ECO:0000256" key="5">
    <source>
        <dbReference type="ARBA" id="ARBA00012759"/>
    </source>
</evidence>
<comment type="catalytic activity">
    <reaction evidence="1">
        <text>Thiol-dependent hydrolysis of ester, thioester, amide, peptide and isopeptide bonds formed by the C-terminal Gly of ubiquitin (a 76-residue protein attached to proteins as an intracellular targeting signal).</text>
        <dbReference type="EC" id="3.4.19.12"/>
    </reaction>
</comment>
<dbReference type="GO" id="GO:0005813">
    <property type="term" value="C:centrosome"/>
    <property type="evidence" value="ECO:0007669"/>
    <property type="project" value="UniProtKB-SubCell"/>
</dbReference>
<evidence type="ECO:0000256" key="8">
    <source>
        <dbReference type="ARBA" id="ARBA00022723"/>
    </source>
</evidence>
<dbReference type="Pfam" id="PF01302">
    <property type="entry name" value="CAP_GLY"/>
    <property type="match status" value="1"/>
</dbReference>
<dbReference type="EC" id="3.4.19.12" evidence="5"/>
<dbReference type="InterPro" id="IPR036859">
    <property type="entry name" value="CAP-Gly_dom_sf"/>
</dbReference>
<dbReference type="AlphaFoldDB" id="A0A3B4GS66"/>
<keyword evidence="6" id="KW-0963">Cytoplasm</keyword>
<dbReference type="GO" id="GO:0048471">
    <property type="term" value="C:perinuclear region of cytoplasm"/>
    <property type="evidence" value="ECO:0007669"/>
    <property type="project" value="UniProtKB-SubCell"/>
</dbReference>
<dbReference type="PANTHER" id="PTHR11830">
    <property type="entry name" value="40S RIBOSOMAL PROTEIN S3A"/>
    <property type="match status" value="1"/>
</dbReference>